<keyword evidence="6" id="KW-0472">Membrane</keyword>
<dbReference type="Pfam" id="PF01105">
    <property type="entry name" value="EMP24_GP25L"/>
    <property type="match status" value="1"/>
</dbReference>
<dbReference type="EMBL" id="JAMSHJ010000002">
    <property type="protein sequence ID" value="KAI5437677.1"/>
    <property type="molecule type" value="Genomic_DNA"/>
</dbReference>
<reference evidence="9 10" key="1">
    <citation type="journal article" date="2022" name="Nat. Genet.">
        <title>Improved pea reference genome and pan-genome highlight genomic features and evolutionary characteristics.</title>
        <authorList>
            <person name="Yang T."/>
            <person name="Liu R."/>
            <person name="Luo Y."/>
            <person name="Hu S."/>
            <person name="Wang D."/>
            <person name="Wang C."/>
            <person name="Pandey M.K."/>
            <person name="Ge S."/>
            <person name="Xu Q."/>
            <person name="Li N."/>
            <person name="Li G."/>
            <person name="Huang Y."/>
            <person name="Saxena R.K."/>
            <person name="Ji Y."/>
            <person name="Li M."/>
            <person name="Yan X."/>
            <person name="He Y."/>
            <person name="Liu Y."/>
            <person name="Wang X."/>
            <person name="Xiang C."/>
            <person name="Varshney R.K."/>
            <person name="Ding H."/>
            <person name="Gao S."/>
            <person name="Zong X."/>
        </authorList>
    </citation>
    <scope>NUCLEOTIDE SEQUENCE [LARGE SCALE GENOMIC DNA]</scope>
    <source>
        <strain evidence="9 10">cv. Zhongwan 6</strain>
    </source>
</reference>
<evidence type="ECO:0000313" key="10">
    <source>
        <dbReference type="Proteomes" id="UP001058974"/>
    </source>
</evidence>
<keyword evidence="10" id="KW-1185">Reference proteome</keyword>
<protein>
    <recommendedName>
        <fullName evidence="8">GOLD domain-containing protein</fullName>
    </recommendedName>
</protein>
<evidence type="ECO:0000256" key="2">
    <source>
        <dbReference type="ARBA" id="ARBA00007104"/>
    </source>
</evidence>
<keyword evidence="3 7" id="KW-0812">Transmembrane</keyword>
<comment type="caution">
    <text evidence="9">The sequence shown here is derived from an EMBL/GenBank/DDBJ whole genome shotgun (WGS) entry which is preliminary data.</text>
</comment>
<comment type="similarity">
    <text evidence="2 7">Belongs to the EMP24/GP25L family.</text>
</comment>
<dbReference type="Proteomes" id="UP001058974">
    <property type="component" value="Chromosome 2"/>
</dbReference>
<dbReference type="AlphaFoldDB" id="A0A9D5B6T8"/>
<evidence type="ECO:0000259" key="8">
    <source>
        <dbReference type="PROSITE" id="PS50866"/>
    </source>
</evidence>
<dbReference type="SMART" id="SM01190">
    <property type="entry name" value="EMP24_GP25L"/>
    <property type="match status" value="1"/>
</dbReference>
<keyword evidence="4" id="KW-0732">Signal</keyword>
<keyword evidence="5" id="KW-1133">Transmembrane helix</keyword>
<evidence type="ECO:0000256" key="1">
    <source>
        <dbReference type="ARBA" id="ARBA00004479"/>
    </source>
</evidence>
<dbReference type="GO" id="GO:0016020">
    <property type="term" value="C:membrane"/>
    <property type="evidence" value="ECO:0007669"/>
    <property type="project" value="UniProtKB-SubCell"/>
</dbReference>
<organism evidence="9 10">
    <name type="scientific">Pisum sativum</name>
    <name type="common">Garden pea</name>
    <name type="synonym">Lathyrus oleraceus</name>
    <dbReference type="NCBI Taxonomy" id="3888"/>
    <lineage>
        <taxon>Eukaryota</taxon>
        <taxon>Viridiplantae</taxon>
        <taxon>Streptophyta</taxon>
        <taxon>Embryophyta</taxon>
        <taxon>Tracheophyta</taxon>
        <taxon>Spermatophyta</taxon>
        <taxon>Magnoliopsida</taxon>
        <taxon>eudicotyledons</taxon>
        <taxon>Gunneridae</taxon>
        <taxon>Pentapetalae</taxon>
        <taxon>rosids</taxon>
        <taxon>fabids</taxon>
        <taxon>Fabales</taxon>
        <taxon>Fabaceae</taxon>
        <taxon>Papilionoideae</taxon>
        <taxon>50 kb inversion clade</taxon>
        <taxon>NPAAA clade</taxon>
        <taxon>Hologalegina</taxon>
        <taxon>IRL clade</taxon>
        <taxon>Fabeae</taxon>
        <taxon>Lathyrus</taxon>
    </lineage>
</organism>
<dbReference type="InterPro" id="IPR009038">
    <property type="entry name" value="GOLD_dom"/>
</dbReference>
<dbReference type="InterPro" id="IPR015720">
    <property type="entry name" value="Emp24-like"/>
</dbReference>
<evidence type="ECO:0000313" key="9">
    <source>
        <dbReference type="EMBL" id="KAI5437677.1"/>
    </source>
</evidence>
<sequence length="168" mass="19015">MRFDLPPDKAGRCFSEEITKINSMVIGNYSIVNSNQDPANHTMTVQVFPPKGVYPYHLAEHVQAGQFGFTAYQIGQYAICFMDTTEDRQATFSVDFECRTGVAAAKGHHKNIAKKSDVVSMAFEVQMMHETALAIKEEMSYLLERITTMALEDLFRKKENHISFHVIA</sequence>
<comment type="subcellular location">
    <subcellularLocation>
        <location evidence="1 7">Membrane</location>
        <topology evidence="1 7">Single-pass type I membrane protein</topology>
    </subcellularLocation>
</comment>
<dbReference type="PANTHER" id="PTHR22811">
    <property type="entry name" value="TRANSMEMBRANE EMP24 DOMAIN-CONTAINING PROTEIN"/>
    <property type="match status" value="1"/>
</dbReference>
<accession>A0A9D5B6T8</accession>
<evidence type="ECO:0000256" key="5">
    <source>
        <dbReference type="ARBA" id="ARBA00022989"/>
    </source>
</evidence>
<proteinExistence type="inferred from homology"/>
<gene>
    <name evidence="9" type="ORF">KIW84_023697</name>
</gene>
<dbReference type="PROSITE" id="PS50866">
    <property type="entry name" value="GOLD"/>
    <property type="match status" value="1"/>
</dbReference>
<evidence type="ECO:0000256" key="7">
    <source>
        <dbReference type="RuleBase" id="RU003827"/>
    </source>
</evidence>
<dbReference type="Gramene" id="Psat02G0369700-T2">
    <property type="protein sequence ID" value="KAI5437677.1"/>
    <property type="gene ID" value="KIW84_023697"/>
</dbReference>
<name>A0A9D5B6T8_PEA</name>
<evidence type="ECO:0000256" key="6">
    <source>
        <dbReference type="ARBA" id="ARBA00023136"/>
    </source>
</evidence>
<feature type="domain" description="GOLD" evidence="8">
    <location>
        <begin position="11"/>
        <end position="100"/>
    </location>
</feature>
<evidence type="ECO:0000256" key="4">
    <source>
        <dbReference type="ARBA" id="ARBA00022729"/>
    </source>
</evidence>
<evidence type="ECO:0000256" key="3">
    <source>
        <dbReference type="ARBA" id="ARBA00022692"/>
    </source>
</evidence>